<protein>
    <recommendedName>
        <fullName evidence="3">Virion component</fullName>
    </recommendedName>
</protein>
<proteinExistence type="predicted"/>
<evidence type="ECO:0000313" key="1">
    <source>
        <dbReference type="EMBL" id="AJA42199.1"/>
    </source>
</evidence>
<evidence type="ECO:0000313" key="2">
    <source>
        <dbReference type="Proteomes" id="UP000032689"/>
    </source>
</evidence>
<keyword evidence="2" id="KW-1185">Reference proteome</keyword>
<name>A0A0D3MVA6_9CAUD</name>
<dbReference type="KEGG" id="vg:26640896"/>
<reference evidence="1 2" key="1">
    <citation type="journal article" date="2015" name="Appl. Environ. Microbiol.">
        <title>Two Phages, phiIPLA-RODI and phiIPLA-C1C, Lyse Mono- and Dual-Species Staphylococcal Biofilms.</title>
        <authorList>
            <person name="Gutierrez D."/>
            <person name="Vandenheuvel D."/>
            <person name="Martinez B."/>
            <person name="Rodriguez A."/>
            <person name="Lavigne R."/>
            <person name="Garcia P."/>
        </authorList>
    </citation>
    <scope>NUCLEOTIDE SEQUENCE [LARGE SCALE GENOMIC DNA]</scope>
</reference>
<dbReference type="GeneID" id="26640896"/>
<sequence>MKLTQVRFEMEKELKDFPEGNSKYDAIKVNSILDIFKESVKKVEKITRKYIKGQEVLTIDYKYYDSLQEYYDYLLHNKEGIKQGLEEIVEYTKNLEK</sequence>
<evidence type="ECO:0008006" key="3">
    <source>
        <dbReference type="Google" id="ProtNLM"/>
    </source>
</evidence>
<dbReference type="Proteomes" id="UP000032689">
    <property type="component" value="Segment"/>
</dbReference>
<accession>A0A0D3MVA6</accession>
<organism evidence="1 2">
    <name type="scientific">Staphylococcus phage vB_SepM_ phiIPLA-C1C</name>
    <dbReference type="NCBI Taxonomy" id="1572704"/>
    <lineage>
        <taxon>Viruses</taxon>
        <taxon>Duplodnaviria</taxon>
        <taxon>Heunggongvirae</taxon>
        <taxon>Uroviricota</taxon>
        <taxon>Caudoviricetes</taxon>
        <taxon>Herelleviridae</taxon>
        <taxon>Twortvirinae</taxon>
        <taxon>Sepunavirus</taxon>
        <taxon>Sepunavirus IPLAC1C</taxon>
    </lineage>
</organism>
<dbReference type="EMBL" id="KP027447">
    <property type="protein sequence ID" value="AJA42199.1"/>
    <property type="molecule type" value="Genomic_DNA"/>
</dbReference>
<dbReference type="OrthoDB" id="19195at10239"/>
<dbReference type="RefSeq" id="YP_009214479.1">
    <property type="nucleotide sequence ID" value="NC_028962.1"/>
</dbReference>